<evidence type="ECO:0000256" key="2">
    <source>
        <dbReference type="ARBA" id="ARBA00009863"/>
    </source>
</evidence>
<dbReference type="HOGENOM" id="CLU_048181_0_0_1"/>
<evidence type="ECO:0000256" key="4">
    <source>
        <dbReference type="ARBA" id="ARBA00022980"/>
    </source>
</evidence>
<dbReference type="OMA" id="DITNYDW"/>
<keyword evidence="4" id="KW-0689">Ribosomal protein</keyword>
<feature type="non-terminal residue" evidence="8">
    <location>
        <position position="1"/>
    </location>
</feature>
<dbReference type="AlphaFoldDB" id="V4ANP4"/>
<dbReference type="KEGG" id="lgi:LOTGIDRAFT_144016"/>
<dbReference type="CTD" id="20234776"/>
<keyword evidence="3" id="KW-0809">Transit peptide</keyword>
<dbReference type="PANTHER" id="PTHR12810:SF0">
    <property type="entry name" value="SMALL RIBOSOMAL SUBUNIT PROTEIN MS29"/>
    <property type="match status" value="1"/>
</dbReference>
<dbReference type="GO" id="GO:0005763">
    <property type="term" value="C:mitochondrial small ribosomal subunit"/>
    <property type="evidence" value="ECO:0007669"/>
    <property type="project" value="TreeGrafter"/>
</dbReference>
<evidence type="ECO:0000256" key="1">
    <source>
        <dbReference type="ARBA" id="ARBA00004173"/>
    </source>
</evidence>
<dbReference type="GO" id="GO:0006915">
    <property type="term" value="P:apoptotic process"/>
    <property type="evidence" value="ECO:0007669"/>
    <property type="project" value="InterPro"/>
</dbReference>
<comment type="subcellular location">
    <subcellularLocation>
        <location evidence="1">Mitochondrion</location>
    </subcellularLocation>
</comment>
<dbReference type="Proteomes" id="UP000030746">
    <property type="component" value="Unassembled WGS sequence"/>
</dbReference>
<dbReference type="RefSeq" id="XP_009052950.1">
    <property type="nucleotide sequence ID" value="XM_009054702.1"/>
</dbReference>
<dbReference type="PRINTS" id="PR01716">
    <property type="entry name" value="DEATHASSOCP3"/>
</dbReference>
<dbReference type="GO" id="GO:0003735">
    <property type="term" value="F:structural constituent of ribosome"/>
    <property type="evidence" value="ECO:0007669"/>
    <property type="project" value="TreeGrafter"/>
</dbReference>
<protein>
    <recommendedName>
        <fullName evidence="7">Small ribosomal subunit protein mS29</fullName>
    </recommendedName>
</protein>
<evidence type="ECO:0000256" key="5">
    <source>
        <dbReference type="ARBA" id="ARBA00023128"/>
    </source>
</evidence>
<keyword evidence="9" id="KW-1185">Reference proteome</keyword>
<evidence type="ECO:0000313" key="9">
    <source>
        <dbReference type="Proteomes" id="UP000030746"/>
    </source>
</evidence>
<evidence type="ECO:0000256" key="3">
    <source>
        <dbReference type="ARBA" id="ARBA00022946"/>
    </source>
</evidence>
<accession>V4ANP4</accession>
<organism evidence="8 9">
    <name type="scientific">Lottia gigantea</name>
    <name type="common">Giant owl limpet</name>
    <dbReference type="NCBI Taxonomy" id="225164"/>
    <lineage>
        <taxon>Eukaryota</taxon>
        <taxon>Metazoa</taxon>
        <taxon>Spiralia</taxon>
        <taxon>Lophotrochozoa</taxon>
        <taxon>Mollusca</taxon>
        <taxon>Gastropoda</taxon>
        <taxon>Patellogastropoda</taxon>
        <taxon>Lottioidea</taxon>
        <taxon>Lottiidae</taxon>
        <taxon>Lottia</taxon>
    </lineage>
</organism>
<dbReference type="EMBL" id="KB201470">
    <property type="protein sequence ID" value="ESO96365.1"/>
    <property type="molecule type" value="Genomic_DNA"/>
</dbReference>
<keyword evidence="5" id="KW-0496">Mitochondrion</keyword>
<evidence type="ECO:0000256" key="7">
    <source>
        <dbReference type="ARBA" id="ARBA00035140"/>
    </source>
</evidence>
<dbReference type="InterPro" id="IPR027417">
    <property type="entry name" value="P-loop_NTPase"/>
</dbReference>
<evidence type="ECO:0000256" key="6">
    <source>
        <dbReference type="ARBA" id="ARBA00023274"/>
    </source>
</evidence>
<comment type="similarity">
    <text evidence="2">Belongs to the mitochondrion-specific ribosomal protein mS29 family.</text>
</comment>
<dbReference type="Pfam" id="PF10236">
    <property type="entry name" value="DAP3"/>
    <property type="match status" value="1"/>
</dbReference>
<dbReference type="STRING" id="225164.V4ANP4"/>
<evidence type="ECO:0000313" key="8">
    <source>
        <dbReference type="EMBL" id="ESO96365.1"/>
    </source>
</evidence>
<proteinExistence type="inferred from homology"/>
<gene>
    <name evidence="8" type="ORF">LOTGIDRAFT_144016</name>
</gene>
<dbReference type="OrthoDB" id="274828at2759"/>
<sequence length="305" mass="34981">LNNCSLMVRRPALEMIDYIQHVDLNKPVVKAFFYGRNGCGKSTSLSHVIHYCGKAGFLIVNIRFPSALVQSYTGYEASTYKDGRIDHPKDAMEWLIQFQSQNSHLLKDLKISKDCIWNKRESSPAGTSFSELVEFCINRNTYASDCVAILLREIKKLACDKKIKVLVSVDGINGLFRECVMRNENKKLIMNEDITLIRSFRKIIQTNWTNGFIVGTIDELANEPGLRGSYTPNFVLGKKGFECLDPFIPVLVTKYNTKEMYNCLQYYQDYNWLQHPSSKTKKGLDEIIFLSDYNPYTLTRVCGSR</sequence>
<dbReference type="PANTHER" id="PTHR12810">
    <property type="entry name" value="MITOCHONDRIAL 28S RIBOSOMAL PROTEIN S29"/>
    <property type="match status" value="1"/>
</dbReference>
<keyword evidence="6" id="KW-0687">Ribonucleoprotein</keyword>
<reference evidence="8 9" key="1">
    <citation type="journal article" date="2013" name="Nature">
        <title>Insights into bilaterian evolution from three spiralian genomes.</title>
        <authorList>
            <person name="Simakov O."/>
            <person name="Marletaz F."/>
            <person name="Cho S.J."/>
            <person name="Edsinger-Gonzales E."/>
            <person name="Havlak P."/>
            <person name="Hellsten U."/>
            <person name="Kuo D.H."/>
            <person name="Larsson T."/>
            <person name="Lv J."/>
            <person name="Arendt D."/>
            <person name="Savage R."/>
            <person name="Osoegawa K."/>
            <person name="de Jong P."/>
            <person name="Grimwood J."/>
            <person name="Chapman J.A."/>
            <person name="Shapiro H."/>
            <person name="Aerts A."/>
            <person name="Otillar R.P."/>
            <person name="Terry A.Y."/>
            <person name="Boore J.L."/>
            <person name="Grigoriev I.V."/>
            <person name="Lindberg D.R."/>
            <person name="Seaver E.C."/>
            <person name="Weisblat D.A."/>
            <person name="Putnam N.H."/>
            <person name="Rokhsar D.S."/>
        </authorList>
    </citation>
    <scope>NUCLEOTIDE SEQUENCE [LARGE SCALE GENOMIC DNA]</scope>
</reference>
<dbReference type="SUPFAM" id="SSF52540">
    <property type="entry name" value="P-loop containing nucleoside triphosphate hydrolases"/>
    <property type="match status" value="1"/>
</dbReference>
<dbReference type="GeneID" id="20234776"/>
<dbReference type="InterPro" id="IPR019368">
    <property type="entry name" value="Ribosomal_mS29"/>
</dbReference>
<name>V4ANP4_LOTGI</name>
<dbReference type="InterPro" id="IPR008092">
    <property type="entry name" value="Ribosomal_mS29_met"/>
</dbReference>